<dbReference type="SMART" id="SM00209">
    <property type="entry name" value="TSP1"/>
    <property type="match status" value="1"/>
</dbReference>
<dbReference type="PROSITE" id="PS50856">
    <property type="entry name" value="AMOP"/>
    <property type="match status" value="1"/>
</dbReference>
<accession>A0A8C4N8D7</accession>
<organism evidence="8 9">
    <name type="scientific">Eptatretus burgeri</name>
    <name type="common">Inshore hagfish</name>
    <dbReference type="NCBI Taxonomy" id="7764"/>
    <lineage>
        <taxon>Eukaryota</taxon>
        <taxon>Metazoa</taxon>
        <taxon>Chordata</taxon>
        <taxon>Craniata</taxon>
        <taxon>Vertebrata</taxon>
        <taxon>Cyclostomata</taxon>
        <taxon>Myxini</taxon>
        <taxon>Myxiniformes</taxon>
        <taxon>Myxinidae</taxon>
        <taxon>Eptatretinae</taxon>
        <taxon>Eptatretus</taxon>
    </lineage>
</organism>
<comment type="subcellular location">
    <subcellularLocation>
        <location evidence="1">Secreted</location>
    </subcellularLocation>
</comment>
<keyword evidence="5" id="KW-1015">Disulfide bond</keyword>
<dbReference type="PROSITE" id="PS50092">
    <property type="entry name" value="TSP1"/>
    <property type="match status" value="1"/>
</dbReference>
<evidence type="ECO:0000256" key="4">
    <source>
        <dbReference type="ARBA" id="ARBA00022729"/>
    </source>
</evidence>
<dbReference type="GeneTree" id="ENSGT00940000163359"/>
<dbReference type="OMA" id="CAGMEDI"/>
<sequence>MEDFWDLRLLKNDSKDEREDETERMEIQEELPFLIDLNNIPDLVGADFHDHNPNIQVSIEVVENPTMDVEMDLQREGRHDWPLTGSGWPLSGPGAEDGTRILEWWSQWQDDDDNMAGSRKGGSQVANSNWEAIAEHRHVQPAEPAIQESWGPWSACTAACGLGEERRSRSCGPSCTATETQTCQGPPCPGITSEDSIQKERFNKDNITYTAPDSCERWLSCNSTFLRSYISSAHSELPSCPCCYPAAVAYGSTQLPDTIGHPIRSQQLGREDGERRDGLWNRNGNSAWDGGNHRHLSQEGGSDLRWDNVGVRDGFRLKEVINTPGTDEPVRLFPWKDASSHKERLDVYHPTARYCIRSLVPPHAKTLAAQKCCYDEDMHLITRGPGAGIPSLVSPEFSPELHQRIDIAPWLACSGDWSRFHTARPPDNRRQCPTNPDSLRFLDLLQQAKDF</sequence>
<evidence type="ECO:0000313" key="8">
    <source>
        <dbReference type="Ensembl" id="ENSEBUP00000003828.1"/>
    </source>
</evidence>
<keyword evidence="9" id="KW-1185">Reference proteome</keyword>
<dbReference type="InterPro" id="IPR000884">
    <property type="entry name" value="TSP1_rpt"/>
</dbReference>
<comment type="similarity">
    <text evidence="2">Belongs to the isthmin family.</text>
</comment>
<dbReference type="AlphaFoldDB" id="A0A8C4N8D7"/>
<reference evidence="8" key="1">
    <citation type="submission" date="2025-08" db="UniProtKB">
        <authorList>
            <consortium name="Ensembl"/>
        </authorList>
    </citation>
    <scope>IDENTIFICATION</scope>
</reference>
<keyword evidence="3" id="KW-0964">Secreted</keyword>
<proteinExistence type="inferred from homology"/>
<feature type="region of interest" description="Disordered" evidence="6">
    <location>
        <begin position="259"/>
        <end position="303"/>
    </location>
</feature>
<feature type="compositionally biased region" description="Basic and acidic residues" evidence="6">
    <location>
        <begin position="269"/>
        <end position="279"/>
    </location>
</feature>
<protein>
    <recommendedName>
        <fullName evidence="7">AMOP domain-containing protein</fullName>
    </recommendedName>
</protein>
<evidence type="ECO:0000256" key="6">
    <source>
        <dbReference type="SAM" id="MobiDB-lite"/>
    </source>
</evidence>
<dbReference type="Ensembl" id="ENSEBUT00000004223.1">
    <property type="protein sequence ID" value="ENSEBUP00000003828.1"/>
    <property type="gene ID" value="ENSEBUG00000002745.1"/>
</dbReference>
<evidence type="ECO:0000256" key="1">
    <source>
        <dbReference type="ARBA" id="ARBA00004613"/>
    </source>
</evidence>
<evidence type="ECO:0000256" key="3">
    <source>
        <dbReference type="ARBA" id="ARBA00022525"/>
    </source>
</evidence>
<evidence type="ECO:0000256" key="5">
    <source>
        <dbReference type="ARBA" id="ARBA00023157"/>
    </source>
</evidence>
<dbReference type="InterPro" id="IPR036383">
    <property type="entry name" value="TSP1_rpt_sf"/>
</dbReference>
<dbReference type="Proteomes" id="UP000694388">
    <property type="component" value="Unplaced"/>
</dbReference>
<dbReference type="GO" id="GO:0005576">
    <property type="term" value="C:extracellular region"/>
    <property type="evidence" value="ECO:0007669"/>
    <property type="project" value="UniProtKB-SubCell"/>
</dbReference>
<feature type="domain" description="AMOP" evidence="7">
    <location>
        <begin position="207"/>
        <end position="439"/>
    </location>
</feature>
<dbReference type="InterPro" id="IPR005533">
    <property type="entry name" value="AMOP_dom"/>
</dbReference>
<name>A0A8C4N8D7_EPTBU</name>
<evidence type="ECO:0000259" key="7">
    <source>
        <dbReference type="PROSITE" id="PS50856"/>
    </source>
</evidence>
<evidence type="ECO:0000256" key="2">
    <source>
        <dbReference type="ARBA" id="ARBA00010198"/>
    </source>
</evidence>
<dbReference type="Pfam" id="PF03782">
    <property type="entry name" value="AMOP"/>
    <property type="match status" value="1"/>
</dbReference>
<dbReference type="PANTHER" id="PTHR10239:SF29">
    <property type="entry name" value="AMOP DOMAIN-CONTAINING PROTEIN"/>
    <property type="match status" value="1"/>
</dbReference>
<dbReference type="PANTHER" id="PTHR10239">
    <property type="entry name" value="ISTHMIN-2"/>
    <property type="match status" value="1"/>
</dbReference>
<evidence type="ECO:0000313" key="9">
    <source>
        <dbReference type="Proteomes" id="UP000694388"/>
    </source>
</evidence>
<dbReference type="SMART" id="SM00723">
    <property type="entry name" value="AMOP"/>
    <property type="match status" value="1"/>
</dbReference>
<keyword evidence="4" id="KW-0732">Signal</keyword>
<dbReference type="InterPro" id="IPR051867">
    <property type="entry name" value="Angio_Inhib/Adhesion_GPCR"/>
</dbReference>
<reference evidence="8" key="2">
    <citation type="submission" date="2025-09" db="UniProtKB">
        <authorList>
            <consortium name="Ensembl"/>
        </authorList>
    </citation>
    <scope>IDENTIFICATION</scope>
</reference>
<dbReference type="SUPFAM" id="SSF82895">
    <property type="entry name" value="TSP-1 type 1 repeat"/>
    <property type="match status" value="1"/>
</dbReference>
<dbReference type="Gene3D" id="2.20.100.10">
    <property type="entry name" value="Thrombospondin type-1 (TSP1) repeat"/>
    <property type="match status" value="1"/>
</dbReference>